<comment type="subcellular location">
    <subcellularLocation>
        <location evidence="2">Mitochondrion inner membrane</location>
        <topology evidence="2">Multi-pass membrane protein</topology>
    </subcellularLocation>
</comment>
<feature type="transmembrane region" description="Helical" evidence="18">
    <location>
        <begin position="181"/>
        <end position="205"/>
    </location>
</feature>
<evidence type="ECO:0000256" key="6">
    <source>
        <dbReference type="ARBA" id="ARBA00022660"/>
    </source>
</evidence>
<feature type="transmembrane region" description="Helical" evidence="18">
    <location>
        <begin position="217"/>
        <end position="237"/>
    </location>
</feature>
<gene>
    <name evidence="21" type="primary">ND5</name>
</gene>
<feature type="transmembrane region" description="Helical" evidence="18">
    <location>
        <begin position="304"/>
        <end position="322"/>
    </location>
</feature>
<feature type="transmembrane region" description="Helical" evidence="18">
    <location>
        <begin position="547"/>
        <end position="570"/>
    </location>
</feature>
<evidence type="ECO:0000256" key="18">
    <source>
        <dbReference type="SAM" id="Phobius"/>
    </source>
</evidence>
<feature type="transmembrane region" description="Helical" evidence="18">
    <location>
        <begin position="151"/>
        <end position="175"/>
    </location>
</feature>
<dbReference type="GO" id="GO:0005743">
    <property type="term" value="C:mitochondrial inner membrane"/>
    <property type="evidence" value="ECO:0007669"/>
    <property type="project" value="UniProtKB-SubCell"/>
</dbReference>
<accession>A0A7G7CCS9</accession>
<feature type="transmembrane region" description="Helical" evidence="18">
    <location>
        <begin position="377"/>
        <end position="399"/>
    </location>
</feature>
<dbReference type="GO" id="GO:0015990">
    <property type="term" value="P:electron transport coupled proton transport"/>
    <property type="evidence" value="ECO:0007669"/>
    <property type="project" value="TreeGrafter"/>
</dbReference>
<evidence type="ECO:0000259" key="19">
    <source>
        <dbReference type="Pfam" id="PF00361"/>
    </source>
</evidence>
<geneLocation type="mitochondrion" evidence="21"/>
<keyword evidence="9" id="KW-1278">Translocase</keyword>
<dbReference type="PANTHER" id="PTHR42829">
    <property type="entry name" value="NADH-UBIQUINONE OXIDOREDUCTASE CHAIN 5"/>
    <property type="match status" value="1"/>
</dbReference>
<keyword evidence="12" id="KW-0520">NAD</keyword>
<comment type="function">
    <text evidence="1">Core subunit of the mitochondrial membrane respiratory chain NADH dehydrogenase (Complex I) that is believed to belong to the minimal assembly required for catalysis. Complex I functions in the transfer of electrons from NADH to the respiratory chain. The immediate electron acceptor for the enzyme is believed to be ubiquinone.</text>
</comment>
<proteinExistence type="predicted"/>
<feature type="transmembrane region" description="Helical" evidence="18">
    <location>
        <begin position="272"/>
        <end position="292"/>
    </location>
</feature>
<dbReference type="PRINTS" id="PR01434">
    <property type="entry name" value="NADHDHGNASE5"/>
</dbReference>
<evidence type="ECO:0000256" key="13">
    <source>
        <dbReference type="ARBA" id="ARBA00023075"/>
    </source>
</evidence>
<keyword evidence="7 18" id="KW-0812">Transmembrane</keyword>
<keyword evidence="14 21" id="KW-0496">Mitochondrion</keyword>
<dbReference type="EMBL" id="MT410780">
    <property type="protein sequence ID" value="QNE85395.1"/>
    <property type="molecule type" value="Genomic_DNA"/>
</dbReference>
<evidence type="ECO:0000256" key="11">
    <source>
        <dbReference type="ARBA" id="ARBA00022989"/>
    </source>
</evidence>
<keyword evidence="8" id="KW-0999">Mitochondrion inner membrane</keyword>
<evidence type="ECO:0000256" key="8">
    <source>
        <dbReference type="ARBA" id="ARBA00022792"/>
    </source>
</evidence>
<evidence type="ECO:0000256" key="17">
    <source>
        <dbReference type="ARBA" id="ARBA00049551"/>
    </source>
</evidence>
<dbReference type="InterPro" id="IPR010934">
    <property type="entry name" value="NADH_DH_su5_C"/>
</dbReference>
<evidence type="ECO:0000256" key="2">
    <source>
        <dbReference type="ARBA" id="ARBA00004448"/>
    </source>
</evidence>
<comment type="catalytic activity">
    <reaction evidence="17">
        <text>a ubiquinone + NADH + 5 H(+)(in) = a ubiquinol + NAD(+) + 4 H(+)(out)</text>
        <dbReference type="Rhea" id="RHEA:29091"/>
        <dbReference type="Rhea" id="RHEA-COMP:9565"/>
        <dbReference type="Rhea" id="RHEA-COMP:9566"/>
        <dbReference type="ChEBI" id="CHEBI:15378"/>
        <dbReference type="ChEBI" id="CHEBI:16389"/>
        <dbReference type="ChEBI" id="CHEBI:17976"/>
        <dbReference type="ChEBI" id="CHEBI:57540"/>
        <dbReference type="ChEBI" id="CHEBI:57945"/>
        <dbReference type="EC" id="7.1.1.2"/>
    </reaction>
</comment>
<evidence type="ECO:0000256" key="4">
    <source>
        <dbReference type="ARBA" id="ARBA00021096"/>
    </source>
</evidence>
<dbReference type="AlphaFoldDB" id="A0A7G7CCS9"/>
<organism evidence="21">
    <name type="scientific">Psychomyia pusilla</name>
    <dbReference type="NCBI Taxonomy" id="177921"/>
    <lineage>
        <taxon>Eukaryota</taxon>
        <taxon>Metazoa</taxon>
        <taxon>Ecdysozoa</taxon>
        <taxon>Arthropoda</taxon>
        <taxon>Hexapoda</taxon>
        <taxon>Insecta</taxon>
        <taxon>Pterygota</taxon>
        <taxon>Neoptera</taxon>
        <taxon>Endopterygota</taxon>
        <taxon>Trichoptera</taxon>
        <taxon>Annulipalpia</taxon>
        <taxon>Psychomyioidea</taxon>
        <taxon>Psychomyiidae</taxon>
        <taxon>Psychomyiinae</taxon>
        <taxon>Psychomyia</taxon>
    </lineage>
</organism>
<keyword evidence="13" id="KW-0830">Ubiquinone</keyword>
<evidence type="ECO:0000256" key="5">
    <source>
        <dbReference type="ARBA" id="ARBA00022448"/>
    </source>
</evidence>
<evidence type="ECO:0000256" key="9">
    <source>
        <dbReference type="ARBA" id="ARBA00022967"/>
    </source>
</evidence>
<evidence type="ECO:0000256" key="10">
    <source>
        <dbReference type="ARBA" id="ARBA00022982"/>
    </source>
</evidence>
<keyword evidence="10" id="KW-0249">Electron transport</keyword>
<feature type="domain" description="NADH dehydrogenase subunit 5 C-terminal" evidence="20">
    <location>
        <begin position="393"/>
        <end position="570"/>
    </location>
</feature>
<keyword evidence="5" id="KW-0813">Transport</keyword>
<feature type="transmembrane region" description="Helical" evidence="18">
    <location>
        <begin position="449"/>
        <end position="469"/>
    </location>
</feature>
<evidence type="ECO:0000256" key="7">
    <source>
        <dbReference type="ARBA" id="ARBA00022692"/>
    </source>
</evidence>
<protein>
    <recommendedName>
        <fullName evidence="4">NADH-ubiquinone oxidoreductase chain 5</fullName>
        <ecNumber evidence="3">7.1.1.2</ecNumber>
    </recommendedName>
    <alternativeName>
        <fullName evidence="16">NADH dehydrogenase subunit 5</fullName>
    </alternativeName>
</protein>
<feature type="transmembrane region" description="Helical" evidence="18">
    <location>
        <begin position="334"/>
        <end position="357"/>
    </location>
</feature>
<feature type="transmembrane region" description="Helical" evidence="18">
    <location>
        <begin position="87"/>
        <end position="104"/>
    </location>
</feature>
<feature type="transmembrane region" description="Helical" evidence="18">
    <location>
        <begin position="419"/>
        <end position="443"/>
    </location>
</feature>
<feature type="transmembrane region" description="Helical" evidence="18">
    <location>
        <begin position="110"/>
        <end position="130"/>
    </location>
</feature>
<feature type="transmembrane region" description="Helical" evidence="18">
    <location>
        <begin position="481"/>
        <end position="502"/>
    </location>
</feature>
<dbReference type="Pfam" id="PF06455">
    <property type="entry name" value="NADH5_C"/>
    <property type="match status" value="1"/>
</dbReference>
<dbReference type="InterPro" id="IPR001750">
    <property type="entry name" value="ND/Mrp_TM"/>
</dbReference>
<keyword evidence="6" id="KW-0679">Respiratory chain</keyword>
<sequence length="571" mass="67300">MNLCYYIIFSLYLLMMSMIMGIMGLNFIMNDLYIVLEWELISLNSSSIIMLLIFDWISMFFMMFVLMISSMVMYYSKFYMSLELFQVRFIFLVLLFVVSMLLMILSPNLISILLGWDGLGFISYCLVIFYQNIKSFNSGMLTVIMNRVGDTMILMCISWMVNYGSWNFMFFSYLIENDMELNIICLLVFLGAITKSAQIPFSSWLPAAMAAPTPVSALVHSSTLVTAGVYLLFRFMFMLEDSFVMKILFIISLLTMFMAGLSANYEYDLKKIIALSTLSQLGLMMVILSLNMKLLCFFHLLTHALFKSLLFLCAGVIIHIMFNNQDIRFMGNLVVFSPLVCLMFNVGNLALCGFPFMAGFYSKDLMAEMFLFYKFNFFFFFFFFLSFGLTVSYTVRLILYSILNMMNFYSLNFIVDDYYMFFSMILLMMFSLFGGSMIGWLIFYYFSLIYLSFVFKFMVIIFIFLGFMLGNMIFNFKVKYMNNFLLCLNMYLSKMFFMPFLFSYGVSYFYFYLSKLMLFMMDLGWMEKLGSQGIYFEFIKMNNLNQYIQLFNLKVYLMSFMFIFLMVYLFS</sequence>
<reference evidence="21" key="1">
    <citation type="submission" date="2020-04" db="EMBL/GenBank/DDBJ databases">
        <title>DNAmark Project.</title>
        <authorList>
            <person name="Leerhoei F."/>
        </authorList>
    </citation>
    <scope>NUCLEOTIDE SEQUENCE</scope>
    <source>
        <strain evidence="21">DM548</strain>
    </source>
</reference>
<evidence type="ECO:0000256" key="15">
    <source>
        <dbReference type="ARBA" id="ARBA00023136"/>
    </source>
</evidence>
<feature type="domain" description="NADH:quinone oxidoreductase/Mrp antiporter transmembrane" evidence="19">
    <location>
        <begin position="106"/>
        <end position="386"/>
    </location>
</feature>
<feature type="transmembrane region" description="Helical" evidence="18">
    <location>
        <begin position="243"/>
        <end position="265"/>
    </location>
</feature>
<dbReference type="EC" id="7.1.1.2" evidence="3"/>
<evidence type="ECO:0000256" key="16">
    <source>
        <dbReference type="ARBA" id="ARBA00031027"/>
    </source>
</evidence>
<dbReference type="GO" id="GO:0042773">
    <property type="term" value="P:ATP synthesis coupled electron transport"/>
    <property type="evidence" value="ECO:0007669"/>
    <property type="project" value="InterPro"/>
</dbReference>
<name>A0A7G7CCS9_9NEOP</name>
<keyword evidence="11 18" id="KW-1133">Transmembrane helix</keyword>
<dbReference type="GO" id="GO:0008137">
    <property type="term" value="F:NADH dehydrogenase (ubiquinone) activity"/>
    <property type="evidence" value="ECO:0007669"/>
    <property type="project" value="UniProtKB-EC"/>
</dbReference>
<evidence type="ECO:0000256" key="14">
    <source>
        <dbReference type="ARBA" id="ARBA00023128"/>
    </source>
</evidence>
<dbReference type="Pfam" id="PF00361">
    <property type="entry name" value="Proton_antipo_M"/>
    <property type="match status" value="1"/>
</dbReference>
<feature type="transmembrane region" description="Helical" evidence="18">
    <location>
        <begin position="48"/>
        <end position="75"/>
    </location>
</feature>
<dbReference type="InterPro" id="IPR003945">
    <property type="entry name" value="NU5C-like"/>
</dbReference>
<evidence type="ECO:0000256" key="1">
    <source>
        <dbReference type="ARBA" id="ARBA00003257"/>
    </source>
</evidence>
<evidence type="ECO:0000256" key="12">
    <source>
        <dbReference type="ARBA" id="ARBA00023027"/>
    </source>
</evidence>
<dbReference type="PANTHER" id="PTHR42829:SF2">
    <property type="entry name" value="NADH-UBIQUINONE OXIDOREDUCTASE CHAIN 5"/>
    <property type="match status" value="1"/>
</dbReference>
<evidence type="ECO:0000259" key="20">
    <source>
        <dbReference type="Pfam" id="PF06455"/>
    </source>
</evidence>
<evidence type="ECO:0000256" key="3">
    <source>
        <dbReference type="ARBA" id="ARBA00012944"/>
    </source>
</evidence>
<dbReference type="GO" id="GO:0003954">
    <property type="term" value="F:NADH dehydrogenase activity"/>
    <property type="evidence" value="ECO:0007669"/>
    <property type="project" value="TreeGrafter"/>
</dbReference>
<keyword evidence="15 18" id="KW-0472">Membrane</keyword>
<evidence type="ECO:0000313" key="21">
    <source>
        <dbReference type="EMBL" id="QNE85395.1"/>
    </source>
</evidence>
<feature type="transmembrane region" description="Helical" evidence="18">
    <location>
        <begin position="7"/>
        <end position="28"/>
    </location>
</feature>